<evidence type="ECO:0000313" key="2">
    <source>
        <dbReference type="Proteomes" id="UP000189670"/>
    </source>
</evidence>
<accession>A0A1V1P1R5</accession>
<comment type="caution">
    <text evidence="1">The sequence shown here is derived from an EMBL/GenBank/DDBJ whole genome shotgun (WGS) entry which is preliminary data.</text>
</comment>
<sequence>MAAFKKGEYKDCIQVLSIFVEKDMNNAECSILMARSYANIRQYDNAKFWCEKALTADPLNPGHYYLMASILQEQGNIDRTIKTLNQVLYLDPSFIMAYVALAMIRRKQGRQNDFQKCITNAMHYLKNLAPDAPVPFSDDMTAGRLINMLESMPAR</sequence>
<dbReference type="Pfam" id="PF12895">
    <property type="entry name" value="ANAPC3"/>
    <property type="match status" value="1"/>
</dbReference>
<dbReference type="SMART" id="SM00028">
    <property type="entry name" value="TPR"/>
    <property type="match status" value="2"/>
</dbReference>
<evidence type="ECO:0000313" key="1">
    <source>
        <dbReference type="EMBL" id="ETR68819.1"/>
    </source>
</evidence>
<dbReference type="InterPro" id="IPR011990">
    <property type="entry name" value="TPR-like_helical_dom_sf"/>
</dbReference>
<dbReference type="EMBL" id="ATBP01000824">
    <property type="protein sequence ID" value="ETR68819.1"/>
    <property type="molecule type" value="Genomic_DNA"/>
</dbReference>
<organism evidence="1 2">
    <name type="scientific">Candidatus Magnetoglobus multicellularis str. Araruama</name>
    <dbReference type="NCBI Taxonomy" id="890399"/>
    <lineage>
        <taxon>Bacteria</taxon>
        <taxon>Pseudomonadati</taxon>
        <taxon>Thermodesulfobacteriota</taxon>
        <taxon>Desulfobacteria</taxon>
        <taxon>Desulfobacterales</taxon>
        <taxon>Desulfobacteraceae</taxon>
        <taxon>Candidatus Magnetoglobus</taxon>
    </lineage>
</organism>
<dbReference type="Gene3D" id="1.25.40.10">
    <property type="entry name" value="Tetratricopeptide repeat domain"/>
    <property type="match status" value="1"/>
</dbReference>
<proteinExistence type="predicted"/>
<dbReference type="AlphaFoldDB" id="A0A1V1P1R5"/>
<dbReference type="SUPFAM" id="SSF48452">
    <property type="entry name" value="TPR-like"/>
    <property type="match status" value="1"/>
</dbReference>
<reference evidence="2" key="1">
    <citation type="submission" date="2012-11" db="EMBL/GenBank/DDBJ databases">
        <authorList>
            <person name="Lucero-Rivera Y.E."/>
            <person name="Tovar-Ramirez D."/>
        </authorList>
    </citation>
    <scope>NUCLEOTIDE SEQUENCE [LARGE SCALE GENOMIC DNA]</scope>
    <source>
        <strain evidence="2">Araruama</strain>
    </source>
</reference>
<name>A0A1V1P1R5_9BACT</name>
<dbReference type="Proteomes" id="UP000189670">
    <property type="component" value="Unassembled WGS sequence"/>
</dbReference>
<dbReference type="InterPro" id="IPR019734">
    <property type="entry name" value="TPR_rpt"/>
</dbReference>
<protein>
    <submittedName>
        <fullName evidence="1">Uncharacterized protein</fullName>
    </submittedName>
</protein>
<gene>
    <name evidence="1" type="ORF">OMM_04335</name>
</gene>